<dbReference type="GO" id="GO:0032131">
    <property type="term" value="F:alkylated DNA binding"/>
    <property type="evidence" value="ECO:0007669"/>
    <property type="project" value="TreeGrafter"/>
</dbReference>
<sequence length="323" mass="35069">MQLDQDAVTGTYAPQGPVSLGRSLGVLRRGLGDPTIRLSASEAWLAFTTPAGDASLRILKPTLNAPATFQGWGPGAHWAVDCAPDLLGASDDWSGFDAPEFSATLPEIVQHTRTLHRDVVLPRTNRIFEHLLGAVLEQRVTGIEANYAWRWLIRHKGRPAPGPVPDGLRIAPGAAQIATMNRWDWQAARVDQKRATALRQVAAAAGSLQWWAGQPIDAAKPAAREPGTLEVALLSLPGIGPWTVAETLQRSHGSADFVSVGDFHLAAFVGQVLTGRRVDDAGMMELLAPFAPHRQRVVRLLQLSGERKQSFGPRYAPLDHRER</sequence>
<keyword evidence="2" id="KW-0234">DNA repair</keyword>
<dbReference type="GO" id="GO:0032993">
    <property type="term" value="C:protein-DNA complex"/>
    <property type="evidence" value="ECO:0007669"/>
    <property type="project" value="TreeGrafter"/>
</dbReference>
<reference evidence="3 4" key="1">
    <citation type="submission" date="2018-01" db="EMBL/GenBank/DDBJ databases">
        <title>Glutamicibacter soli strain NHPC-3 Whole genome sequence and assembly.</title>
        <authorList>
            <person name="Choudhury P."/>
            <person name="Gupta D."/>
            <person name="Sengupta K."/>
            <person name="Jawed A."/>
            <person name="Sultana N."/>
            <person name="Saha P."/>
        </authorList>
    </citation>
    <scope>NUCLEOTIDE SEQUENCE [LARGE SCALE GENOMIC DNA]</scope>
    <source>
        <strain evidence="3 4">NHPC-3</strain>
    </source>
</reference>
<dbReference type="Proteomes" id="UP000252167">
    <property type="component" value="Unassembled WGS sequence"/>
</dbReference>
<keyword evidence="4" id="KW-1185">Reference proteome</keyword>
<dbReference type="SUPFAM" id="SSF48150">
    <property type="entry name" value="DNA-glycosylase"/>
    <property type="match status" value="1"/>
</dbReference>
<dbReference type="InterPro" id="IPR011257">
    <property type="entry name" value="DNA_glycosylase"/>
</dbReference>
<dbReference type="RefSeq" id="WP_047119765.1">
    <property type="nucleotide sequence ID" value="NZ_POAF01000005.1"/>
</dbReference>
<dbReference type="AlphaFoldDB" id="A0A365YDZ7"/>
<dbReference type="PANTHER" id="PTHR43003">
    <property type="entry name" value="DNA-3-METHYLADENINE GLYCOSYLASE"/>
    <property type="match status" value="1"/>
</dbReference>
<evidence type="ECO:0000256" key="2">
    <source>
        <dbReference type="ARBA" id="ARBA00023204"/>
    </source>
</evidence>
<name>A0A365YDZ7_9MICC</name>
<dbReference type="Gene3D" id="1.10.340.30">
    <property type="entry name" value="Hypothetical protein, domain 2"/>
    <property type="match status" value="1"/>
</dbReference>
<protein>
    <submittedName>
        <fullName evidence="3">3-methyladenine DNA glycosylase</fullName>
    </submittedName>
</protein>
<dbReference type="EMBL" id="POAF01000005">
    <property type="protein sequence ID" value="RBM00530.1"/>
    <property type="molecule type" value="Genomic_DNA"/>
</dbReference>
<dbReference type="PANTHER" id="PTHR43003:SF6">
    <property type="entry name" value="DNA GLYCOSYLASE"/>
    <property type="match status" value="1"/>
</dbReference>
<keyword evidence="1" id="KW-0227">DNA damage</keyword>
<gene>
    <name evidence="3" type="ORF">C1H84_11330</name>
</gene>
<dbReference type="InterPro" id="IPR051912">
    <property type="entry name" value="Alkylbase_DNA_Glycosylase/TA"/>
</dbReference>
<dbReference type="GO" id="GO:0006307">
    <property type="term" value="P:DNA alkylation repair"/>
    <property type="evidence" value="ECO:0007669"/>
    <property type="project" value="TreeGrafter"/>
</dbReference>
<dbReference type="GO" id="GO:0005737">
    <property type="term" value="C:cytoplasm"/>
    <property type="evidence" value="ECO:0007669"/>
    <property type="project" value="TreeGrafter"/>
</dbReference>
<organism evidence="3 4">
    <name type="scientific">Glutamicibacter soli</name>
    <dbReference type="NCBI Taxonomy" id="453836"/>
    <lineage>
        <taxon>Bacteria</taxon>
        <taxon>Bacillati</taxon>
        <taxon>Actinomycetota</taxon>
        <taxon>Actinomycetes</taxon>
        <taxon>Micrococcales</taxon>
        <taxon>Micrococcaceae</taxon>
        <taxon>Glutamicibacter</taxon>
    </lineage>
</organism>
<evidence type="ECO:0000313" key="4">
    <source>
        <dbReference type="Proteomes" id="UP000252167"/>
    </source>
</evidence>
<dbReference type="GO" id="GO:0043916">
    <property type="term" value="F:DNA-7-methylguanine glycosylase activity"/>
    <property type="evidence" value="ECO:0007669"/>
    <property type="project" value="TreeGrafter"/>
</dbReference>
<dbReference type="GO" id="GO:0006285">
    <property type="term" value="P:base-excision repair, AP site formation"/>
    <property type="evidence" value="ECO:0007669"/>
    <property type="project" value="TreeGrafter"/>
</dbReference>
<comment type="caution">
    <text evidence="3">The sequence shown here is derived from an EMBL/GenBank/DDBJ whole genome shotgun (WGS) entry which is preliminary data.</text>
</comment>
<accession>A0A365YDZ7</accession>
<proteinExistence type="predicted"/>
<evidence type="ECO:0000313" key="3">
    <source>
        <dbReference type="EMBL" id="RBM00530.1"/>
    </source>
</evidence>
<dbReference type="GO" id="GO:0008725">
    <property type="term" value="F:DNA-3-methyladenine glycosylase activity"/>
    <property type="evidence" value="ECO:0007669"/>
    <property type="project" value="TreeGrafter"/>
</dbReference>
<evidence type="ECO:0000256" key="1">
    <source>
        <dbReference type="ARBA" id="ARBA00022763"/>
    </source>
</evidence>